<protein>
    <submittedName>
        <fullName evidence="1">Ddx17 protein</fullName>
    </submittedName>
</protein>
<dbReference type="AlphaFoldDB" id="A0A812ZKD8"/>
<sequence>MPGCCTHEAGNDDEDCIADLLRAGCLFTAGEELAKLEKPSKKLKEEHEDRLKDGIHSEVVEGRLELRPTNTGMGYVAAKDISLGDALFFDTAFSSAPVNGAKEYFCLIAEKAIRKGHRDRRVSARADAQADFYYASVLQLGTKDSHDRATLDDAEVDADMKEQILV</sequence>
<dbReference type="EMBL" id="CAJNJA010048641">
    <property type="protein sequence ID" value="CAE7832640.1"/>
    <property type="molecule type" value="Genomic_DNA"/>
</dbReference>
<name>A0A812ZKD8_9DINO</name>
<dbReference type="OrthoDB" id="341421at2759"/>
<accession>A0A812ZKD8</accession>
<proteinExistence type="predicted"/>
<comment type="caution">
    <text evidence="1">The sequence shown here is derived from an EMBL/GenBank/DDBJ whole genome shotgun (WGS) entry which is preliminary data.</text>
</comment>
<gene>
    <name evidence="1" type="primary">ddx17</name>
    <name evidence="1" type="ORF">SNEC2469_LOCUS24926</name>
</gene>
<feature type="non-terminal residue" evidence="1">
    <location>
        <position position="1"/>
    </location>
</feature>
<reference evidence="1" key="1">
    <citation type="submission" date="2021-02" db="EMBL/GenBank/DDBJ databases">
        <authorList>
            <person name="Dougan E. K."/>
            <person name="Rhodes N."/>
            <person name="Thang M."/>
            <person name="Chan C."/>
        </authorList>
    </citation>
    <scope>NUCLEOTIDE SEQUENCE</scope>
</reference>
<evidence type="ECO:0000313" key="2">
    <source>
        <dbReference type="Proteomes" id="UP000601435"/>
    </source>
</evidence>
<organism evidence="1 2">
    <name type="scientific">Symbiodinium necroappetens</name>
    <dbReference type="NCBI Taxonomy" id="1628268"/>
    <lineage>
        <taxon>Eukaryota</taxon>
        <taxon>Sar</taxon>
        <taxon>Alveolata</taxon>
        <taxon>Dinophyceae</taxon>
        <taxon>Suessiales</taxon>
        <taxon>Symbiodiniaceae</taxon>
        <taxon>Symbiodinium</taxon>
    </lineage>
</organism>
<dbReference type="Proteomes" id="UP000601435">
    <property type="component" value="Unassembled WGS sequence"/>
</dbReference>
<evidence type="ECO:0000313" key="1">
    <source>
        <dbReference type="EMBL" id="CAE7832640.1"/>
    </source>
</evidence>
<keyword evidence="2" id="KW-1185">Reference proteome</keyword>